<dbReference type="InterPro" id="IPR012257">
    <property type="entry name" value="Glc_ox_4Fe-4S"/>
</dbReference>
<dbReference type="EMBL" id="AP025523">
    <property type="protein sequence ID" value="BDE05695.1"/>
    <property type="molecule type" value="Genomic_DNA"/>
</dbReference>
<dbReference type="EC" id="1.1.99.14" evidence="6"/>
<keyword evidence="5 6" id="KW-0411">Iron-sulfur</keyword>
<evidence type="ECO:0000256" key="5">
    <source>
        <dbReference type="ARBA" id="ARBA00023014"/>
    </source>
</evidence>
<keyword evidence="9" id="KW-1185">Reference proteome</keyword>
<evidence type="ECO:0000313" key="9">
    <source>
        <dbReference type="Proteomes" id="UP001317532"/>
    </source>
</evidence>
<keyword evidence="6" id="KW-0249">Electron transport</keyword>
<evidence type="ECO:0000259" key="7">
    <source>
        <dbReference type="PROSITE" id="PS51379"/>
    </source>
</evidence>
<comment type="catalytic activity">
    <reaction evidence="6">
        <text>(R)-lactate + A = pyruvate + AH2</text>
        <dbReference type="Rhea" id="RHEA:15089"/>
        <dbReference type="ChEBI" id="CHEBI:13193"/>
        <dbReference type="ChEBI" id="CHEBI:15361"/>
        <dbReference type="ChEBI" id="CHEBI:16004"/>
        <dbReference type="ChEBI" id="CHEBI:17499"/>
    </reaction>
</comment>
<dbReference type="PIRSF" id="PIRSF000139">
    <property type="entry name" value="Glc_ox_4Fe-4S"/>
    <property type="match status" value="1"/>
</dbReference>
<dbReference type="SUPFAM" id="SSF46548">
    <property type="entry name" value="alpha-helical ferredoxin"/>
    <property type="match status" value="1"/>
</dbReference>
<sequence>MTVPVTDPHPHDAGGDQRSYRDLIADCVHCGFCLPACPTYNSWGEEMDSPRGRIDLMRGIDDGVIPLDSVVAGHIDACLGCMGCVTACPSGVRYDLLIEATRAKIEEELPRDPADGAFRNFVFALFPYPGRLRALAPFLAFATKLGLPRIAAGPLGKLLPARLRQLATMAPPVSLVQTFASLPARTPARGERRARVALVAGCVQRAFFPGVNAATLRVLAAEGCEVIVPPGQGCCGALSLHSGRLDEAKRFAQALIARFERKQVDAIIINAAGCGSTLKEYGELFAGDPAWAARGAAFAAKVQDISEYLAALEPRAPRAPLSLRVAYHDACHLAHAQRVREQPRSLLRTIPELQLLEIPSGDQCCGSAGTYNLFQPESAHEIGSRKVDNVQSVAPDMLASANPGCTLQIQSILRERGATLRAAHPIELLDASICGTSLP</sequence>
<dbReference type="GO" id="GO:0019154">
    <property type="term" value="F:glycolate dehydrogenase activity"/>
    <property type="evidence" value="ECO:0007669"/>
    <property type="project" value="UniProtKB-EC"/>
</dbReference>
<organism evidence="8 9">
    <name type="scientific">Vulcanimicrobium alpinum</name>
    <dbReference type="NCBI Taxonomy" id="3016050"/>
    <lineage>
        <taxon>Bacteria</taxon>
        <taxon>Bacillati</taxon>
        <taxon>Vulcanimicrobiota</taxon>
        <taxon>Vulcanimicrobiia</taxon>
        <taxon>Vulcanimicrobiales</taxon>
        <taxon>Vulcanimicrobiaceae</taxon>
        <taxon>Vulcanimicrobium</taxon>
    </lineage>
</organism>
<evidence type="ECO:0000256" key="4">
    <source>
        <dbReference type="ARBA" id="ARBA00023004"/>
    </source>
</evidence>
<keyword evidence="4 6" id="KW-0408">Iron</keyword>
<evidence type="ECO:0000256" key="2">
    <source>
        <dbReference type="ARBA" id="ARBA00022723"/>
    </source>
</evidence>
<comment type="function">
    <text evidence="6">Component of a complex that catalyzes the oxidation of glycolate to glyoxylate.</text>
</comment>
<evidence type="ECO:0000313" key="8">
    <source>
        <dbReference type="EMBL" id="BDE05695.1"/>
    </source>
</evidence>
<comment type="cofactor">
    <cofactor evidence="6">
        <name>[4Fe-4S] cluster</name>
        <dbReference type="ChEBI" id="CHEBI:49883"/>
    </cofactor>
    <text evidence="6">Binds 2 [4Fe-4S] clusters.</text>
</comment>
<dbReference type="Pfam" id="PF13183">
    <property type="entry name" value="Fer4_8"/>
    <property type="match status" value="1"/>
</dbReference>
<dbReference type="Pfam" id="PF02754">
    <property type="entry name" value="CCG"/>
    <property type="match status" value="2"/>
</dbReference>
<dbReference type="PROSITE" id="PS00198">
    <property type="entry name" value="4FE4S_FER_1"/>
    <property type="match status" value="2"/>
</dbReference>
<dbReference type="PANTHER" id="PTHR32479:SF17">
    <property type="entry name" value="GLYCOLATE OXIDASE IRON-SULFUR SUBUNIT"/>
    <property type="match status" value="1"/>
</dbReference>
<dbReference type="Gene3D" id="1.10.1060.10">
    <property type="entry name" value="Alpha-helical ferredoxin"/>
    <property type="match status" value="1"/>
</dbReference>
<protein>
    <recommendedName>
        <fullName evidence="6">Glycolate oxidase iron-sulfur subunit</fullName>
        <ecNumber evidence="6">1.1.99.14</ecNumber>
    </recommendedName>
</protein>
<dbReference type="PANTHER" id="PTHR32479">
    <property type="entry name" value="GLYCOLATE OXIDASE IRON-SULFUR SUBUNIT"/>
    <property type="match status" value="1"/>
</dbReference>
<dbReference type="Proteomes" id="UP001317532">
    <property type="component" value="Chromosome"/>
</dbReference>
<evidence type="ECO:0000256" key="1">
    <source>
        <dbReference type="ARBA" id="ARBA00022485"/>
    </source>
</evidence>
<dbReference type="InterPro" id="IPR017900">
    <property type="entry name" value="4Fe4S_Fe_S_CS"/>
</dbReference>
<dbReference type="InterPro" id="IPR017896">
    <property type="entry name" value="4Fe4S_Fe-S-bd"/>
</dbReference>
<keyword evidence="3" id="KW-0677">Repeat</keyword>
<dbReference type="InterPro" id="IPR009051">
    <property type="entry name" value="Helical_ferredxn"/>
</dbReference>
<dbReference type="KEGG" id="vab:WPS_09710"/>
<reference evidence="8 9" key="1">
    <citation type="journal article" date="2022" name="ISME Commun">
        <title>Vulcanimicrobium alpinus gen. nov. sp. nov., the first cultivated representative of the candidate phylum 'Eremiobacterota', is a metabolically versatile aerobic anoxygenic phototroph.</title>
        <authorList>
            <person name="Yabe S."/>
            <person name="Muto K."/>
            <person name="Abe K."/>
            <person name="Yokota A."/>
            <person name="Staudigel H."/>
            <person name="Tebo B.M."/>
        </authorList>
    </citation>
    <scope>NUCLEOTIDE SEQUENCE [LARGE SCALE GENOMIC DNA]</scope>
    <source>
        <strain evidence="8 9">WC8-2</strain>
    </source>
</reference>
<keyword evidence="2 6" id="KW-0479">Metal-binding</keyword>
<dbReference type="PROSITE" id="PS51379">
    <property type="entry name" value="4FE4S_FER_2"/>
    <property type="match status" value="2"/>
</dbReference>
<accession>A0AAN1XVE4</accession>
<keyword evidence="6" id="KW-0813">Transport</keyword>
<dbReference type="GO" id="GO:0051539">
    <property type="term" value="F:4 iron, 4 sulfur cluster binding"/>
    <property type="evidence" value="ECO:0007669"/>
    <property type="project" value="UniProtKB-UniRule"/>
</dbReference>
<feature type="domain" description="4Fe-4S ferredoxin-type" evidence="7">
    <location>
        <begin position="68"/>
        <end position="99"/>
    </location>
</feature>
<evidence type="ECO:0000256" key="3">
    <source>
        <dbReference type="ARBA" id="ARBA00022737"/>
    </source>
</evidence>
<dbReference type="InterPro" id="IPR004017">
    <property type="entry name" value="Cys_rich_dom"/>
</dbReference>
<keyword evidence="1 6" id="KW-0004">4Fe-4S</keyword>
<comment type="catalytic activity">
    <reaction evidence="6">
        <text>glycolate + A = glyoxylate + AH2</text>
        <dbReference type="Rhea" id="RHEA:21264"/>
        <dbReference type="ChEBI" id="CHEBI:13193"/>
        <dbReference type="ChEBI" id="CHEBI:17499"/>
        <dbReference type="ChEBI" id="CHEBI:29805"/>
        <dbReference type="ChEBI" id="CHEBI:36655"/>
        <dbReference type="EC" id="1.1.99.14"/>
    </reaction>
</comment>
<name>A0AAN1XVE4_UNVUL</name>
<dbReference type="RefSeq" id="WP_317996721.1">
    <property type="nucleotide sequence ID" value="NZ_AP025523.1"/>
</dbReference>
<dbReference type="AlphaFoldDB" id="A0AAN1XVE4"/>
<proteinExistence type="predicted"/>
<dbReference type="GO" id="GO:0046872">
    <property type="term" value="F:metal ion binding"/>
    <property type="evidence" value="ECO:0007669"/>
    <property type="project" value="UniProtKB-UniRule"/>
</dbReference>
<feature type="domain" description="4Fe-4S ferredoxin-type" evidence="7">
    <location>
        <begin position="17"/>
        <end position="48"/>
    </location>
</feature>
<gene>
    <name evidence="8" type="primary">glcF</name>
    <name evidence="8" type="ORF">WPS_09710</name>
</gene>
<evidence type="ECO:0000256" key="6">
    <source>
        <dbReference type="PIRNR" id="PIRNR000139"/>
    </source>
</evidence>